<dbReference type="InterPro" id="IPR038418">
    <property type="entry name" value="6-PTP_synth/QueD_sf"/>
</dbReference>
<dbReference type="KEGG" id="vg:14477317"/>
<evidence type="ECO:0000256" key="4">
    <source>
        <dbReference type="ARBA" id="ARBA00023239"/>
    </source>
</evidence>
<proteinExistence type="predicted"/>
<dbReference type="RefSeq" id="YP_007378981.1">
    <property type="nucleotide sequence ID" value="NC_020158.1"/>
</dbReference>
<dbReference type="PANTHER" id="PTHR12589:SF7">
    <property type="entry name" value="6-PYRUVOYL TETRAHYDROBIOPTERIN SYNTHASE"/>
    <property type="match status" value="1"/>
</dbReference>
<protein>
    <submittedName>
        <fullName evidence="5">QueD</fullName>
    </submittedName>
</protein>
<dbReference type="Gene3D" id="3.30.479.10">
    <property type="entry name" value="6-pyruvoyl tetrahydropterin synthase/QueD"/>
    <property type="match status" value="1"/>
</dbReference>
<reference evidence="5 6" key="1">
    <citation type="journal article" date="2013" name="J. Virol.">
        <title>Insights into head-tailed viruses infecting extremely halophilic archaea.</title>
        <authorList>
            <person name="Pietila M.K."/>
            <person name="Laurinmaki P."/>
            <person name="Russell D.A."/>
            <person name="Ko C.C."/>
            <person name="Jacobs-Sera D."/>
            <person name="Butcher S.J."/>
            <person name="Bamford D.H."/>
            <person name="Hendrix R.W."/>
        </authorList>
    </citation>
    <scope>NUCLEOTIDE SEQUENCE [LARGE SCALE GENOMIC DNA]</scope>
</reference>
<organism evidence="5 6">
    <name type="scientific">Haloarcula vallismortis tailed virus 1</name>
    <dbReference type="NCBI Taxonomy" id="1262528"/>
    <lineage>
        <taxon>Viruses</taxon>
        <taxon>Duplodnaviria</taxon>
        <taxon>Heunggongvirae</taxon>
        <taxon>Uroviricota</taxon>
        <taxon>Caudoviricetes</taxon>
        <taxon>Thumleimavirales</taxon>
        <taxon>Druskaviridae</taxon>
        <taxon>Tredecimvirus</taxon>
        <taxon>Tredecimvirus thailandense</taxon>
        <taxon>Tredecimvirus HVTV1</taxon>
    </lineage>
</organism>
<dbReference type="OrthoDB" id="14928at10239"/>
<keyword evidence="4" id="KW-0456">Lyase</keyword>
<evidence type="ECO:0000313" key="5">
    <source>
        <dbReference type="EMBL" id="AGC34445.1"/>
    </source>
</evidence>
<dbReference type="GO" id="GO:0046872">
    <property type="term" value="F:metal ion binding"/>
    <property type="evidence" value="ECO:0007669"/>
    <property type="project" value="UniProtKB-KW"/>
</dbReference>
<dbReference type="InterPro" id="IPR007115">
    <property type="entry name" value="6-PTP_synth/QueD"/>
</dbReference>
<dbReference type="EMBL" id="KC117377">
    <property type="protein sequence ID" value="AGC34445.1"/>
    <property type="molecule type" value="Genomic_DNA"/>
</dbReference>
<evidence type="ECO:0000256" key="2">
    <source>
        <dbReference type="ARBA" id="ARBA00022723"/>
    </source>
</evidence>
<keyword evidence="2" id="KW-0479">Metal-binding</keyword>
<gene>
    <name evidence="5" type="primary">76</name>
    <name evidence="5" type="ORF">HVTV1_76</name>
</gene>
<dbReference type="Pfam" id="PF01242">
    <property type="entry name" value="PTPS"/>
    <property type="match status" value="1"/>
</dbReference>
<dbReference type="PANTHER" id="PTHR12589">
    <property type="entry name" value="PYRUVOYL TETRAHYDROBIOPTERIN SYNTHASE"/>
    <property type="match status" value="1"/>
</dbReference>
<evidence type="ECO:0000256" key="1">
    <source>
        <dbReference type="ARBA" id="ARBA00001947"/>
    </source>
</evidence>
<dbReference type="SUPFAM" id="SSF55620">
    <property type="entry name" value="Tetrahydrobiopterin biosynthesis enzymes-like"/>
    <property type="match status" value="1"/>
</dbReference>
<evidence type="ECO:0000313" key="6">
    <source>
        <dbReference type="Proteomes" id="UP000011137"/>
    </source>
</evidence>
<keyword evidence="3" id="KW-0862">Zinc</keyword>
<sequence>MSNNNIRTLEVEGHSTSTAHRLMHYDGACNNIHGHNMEWNARLKVRVPNEEHQMAVDFKDVSGVFDKYDHAILLNNDDPLLRALEEQGGTSLVTEVLGEVYTFDGDPTTELVSQVVAQELVDTFENVDRARVEIKETQKYAMASAYPDAFNEE</sequence>
<dbReference type="GeneID" id="14477317"/>
<accession>L7TKD6</accession>
<dbReference type="GO" id="GO:0016829">
    <property type="term" value="F:lyase activity"/>
    <property type="evidence" value="ECO:0007669"/>
    <property type="project" value="UniProtKB-KW"/>
</dbReference>
<dbReference type="Proteomes" id="UP000011137">
    <property type="component" value="Segment"/>
</dbReference>
<evidence type="ECO:0000256" key="3">
    <source>
        <dbReference type="ARBA" id="ARBA00022833"/>
    </source>
</evidence>
<keyword evidence="6" id="KW-1185">Reference proteome</keyword>
<comment type="cofactor">
    <cofactor evidence="1">
        <name>Zn(2+)</name>
        <dbReference type="ChEBI" id="CHEBI:29105"/>
    </cofactor>
</comment>
<name>L7TKD6_9CAUD</name>